<evidence type="ECO:0000256" key="11">
    <source>
        <dbReference type="HAMAP-Rule" id="MF_00766"/>
    </source>
</evidence>
<keyword evidence="5 11" id="KW-0812">Transmembrane</keyword>
<dbReference type="EC" id="2.4.99.28" evidence="11"/>
<feature type="compositionally biased region" description="Acidic residues" evidence="12">
    <location>
        <begin position="305"/>
        <end position="316"/>
    </location>
</feature>
<evidence type="ECO:0000256" key="8">
    <source>
        <dbReference type="ARBA" id="ARBA00022989"/>
    </source>
</evidence>
<evidence type="ECO:0000256" key="3">
    <source>
        <dbReference type="ARBA" id="ARBA00022676"/>
    </source>
</evidence>
<feature type="region of interest" description="Disordered" evidence="12">
    <location>
        <begin position="235"/>
        <end position="360"/>
    </location>
</feature>
<dbReference type="GO" id="GO:0005886">
    <property type="term" value="C:plasma membrane"/>
    <property type="evidence" value="ECO:0007669"/>
    <property type="project" value="UniProtKB-SubCell"/>
</dbReference>
<sequence length="360" mass="39038">MDDGLMSGFLTFLKWAVRILAGIFVAIHVYALALIWMPVPGTILMMQRAMGGETVRREPVPLSKISPHLVRAVIAAEDTRFCQHDGIDMEAIEKALKERREGKGTRGASTITQQTAKNVFLWNGGGVPRKLGDMWMGVFIDQFWGKARVMEVYLNVAEWGDGLFGAEAAAQARFGKSAADLTEREAALLAAVLPSPNKWRVDPPGPYVSRRAGTLQARMRVVRSQGLAACVLGASEPQPSLSRPQPNQPAPQPEALPDLPTAPETGPESDEITDQPVDEAAEIDAADEDDFNTFLEGAQERFGEATDEQVVTDEAPEPLSPEAEAAQSETMDGGPVELRPRDLEADGLAEPEVDEDSPEL</sequence>
<comment type="catalytic activity">
    <reaction evidence="11">
        <text>[GlcNAc-(1-&gt;4)-Mur2Ac(oyl-L-Ala-gamma-D-Glu-L-Lys-D-Ala-D-Ala)](n)-di-trans,octa-cis-undecaprenyl diphosphate + beta-D-GlcNAc-(1-&gt;4)-Mur2Ac(oyl-L-Ala-gamma-D-Glu-L-Lys-D-Ala-D-Ala)-di-trans,octa-cis-undecaprenyl diphosphate = [GlcNAc-(1-&gt;4)-Mur2Ac(oyl-L-Ala-gamma-D-Glu-L-Lys-D-Ala-D-Ala)](n+1)-di-trans,octa-cis-undecaprenyl diphosphate + di-trans,octa-cis-undecaprenyl diphosphate + H(+)</text>
        <dbReference type="Rhea" id="RHEA:23708"/>
        <dbReference type="Rhea" id="RHEA-COMP:9602"/>
        <dbReference type="Rhea" id="RHEA-COMP:9603"/>
        <dbReference type="ChEBI" id="CHEBI:15378"/>
        <dbReference type="ChEBI" id="CHEBI:58405"/>
        <dbReference type="ChEBI" id="CHEBI:60033"/>
        <dbReference type="ChEBI" id="CHEBI:78435"/>
        <dbReference type="EC" id="2.4.99.28"/>
    </reaction>
</comment>
<organism evidence="14 15">
    <name type="scientific">Hyphomonas beringensis</name>
    <dbReference type="NCBI Taxonomy" id="1280946"/>
    <lineage>
        <taxon>Bacteria</taxon>
        <taxon>Pseudomonadati</taxon>
        <taxon>Pseudomonadota</taxon>
        <taxon>Alphaproteobacteria</taxon>
        <taxon>Hyphomonadales</taxon>
        <taxon>Hyphomonadaceae</taxon>
        <taxon>Hyphomonas</taxon>
    </lineage>
</organism>
<dbReference type="HAMAP" id="MF_00766">
    <property type="entry name" value="PGT_MtgA"/>
    <property type="match status" value="1"/>
</dbReference>
<evidence type="ECO:0000256" key="10">
    <source>
        <dbReference type="ARBA" id="ARBA00023316"/>
    </source>
</evidence>
<comment type="pathway">
    <text evidence="11">Cell wall biogenesis; peptidoglycan biosynthesis.</text>
</comment>
<dbReference type="PANTHER" id="PTHR30400:SF0">
    <property type="entry name" value="BIOSYNTHETIC PEPTIDOGLYCAN TRANSGLYCOSYLASE"/>
    <property type="match status" value="1"/>
</dbReference>
<feature type="compositionally biased region" description="Acidic residues" evidence="12">
    <location>
        <begin position="267"/>
        <end position="291"/>
    </location>
</feature>
<dbReference type="InterPro" id="IPR011812">
    <property type="entry name" value="Pep_trsgly"/>
</dbReference>
<keyword evidence="9 11" id="KW-0472">Membrane</keyword>
<evidence type="ECO:0000256" key="2">
    <source>
        <dbReference type="ARBA" id="ARBA00022519"/>
    </source>
</evidence>
<protein>
    <recommendedName>
        <fullName evidence="11">Biosynthetic peptidoglycan transglycosylase</fullName>
        <ecNumber evidence="11">2.4.99.28</ecNumber>
    </recommendedName>
    <alternativeName>
        <fullName evidence="11">Glycan polymerase</fullName>
    </alternativeName>
    <alternativeName>
        <fullName evidence="11">Peptidoglycan glycosyltransferase MtgA</fullName>
        <shortName evidence="11">PGT</shortName>
    </alternativeName>
</protein>
<comment type="subcellular location">
    <subcellularLocation>
        <location evidence="11">Cell inner membrane</location>
        <topology evidence="11">Single-pass membrane protein</topology>
    </subcellularLocation>
</comment>
<keyword evidence="6 11" id="KW-0133">Cell shape</keyword>
<keyword evidence="10 11" id="KW-0961">Cell wall biogenesis/degradation</keyword>
<dbReference type="SUPFAM" id="SSF53955">
    <property type="entry name" value="Lysozyme-like"/>
    <property type="match status" value="1"/>
</dbReference>
<evidence type="ECO:0000256" key="4">
    <source>
        <dbReference type="ARBA" id="ARBA00022679"/>
    </source>
</evidence>
<keyword evidence="2 11" id="KW-0997">Cell inner membrane</keyword>
<dbReference type="InterPro" id="IPR023346">
    <property type="entry name" value="Lysozyme-like_dom_sf"/>
</dbReference>
<dbReference type="InterPro" id="IPR036950">
    <property type="entry name" value="PBP_transglycosylase"/>
</dbReference>
<evidence type="ECO:0000256" key="5">
    <source>
        <dbReference type="ARBA" id="ARBA00022692"/>
    </source>
</evidence>
<dbReference type="Gene3D" id="1.10.3810.10">
    <property type="entry name" value="Biosynthetic peptidoglycan transglycosylase-like"/>
    <property type="match status" value="1"/>
</dbReference>
<evidence type="ECO:0000256" key="6">
    <source>
        <dbReference type="ARBA" id="ARBA00022960"/>
    </source>
</evidence>
<dbReference type="InterPro" id="IPR001264">
    <property type="entry name" value="Glyco_trans_51"/>
</dbReference>
<dbReference type="PATRIC" id="fig|1280946.3.peg.596"/>
<evidence type="ECO:0000256" key="1">
    <source>
        <dbReference type="ARBA" id="ARBA00022475"/>
    </source>
</evidence>
<evidence type="ECO:0000256" key="9">
    <source>
        <dbReference type="ARBA" id="ARBA00023136"/>
    </source>
</evidence>
<dbReference type="Pfam" id="PF00912">
    <property type="entry name" value="Transgly"/>
    <property type="match status" value="1"/>
</dbReference>
<gene>
    <name evidence="11" type="primary">mtgA</name>
    <name evidence="14" type="ORF">HY29_09000</name>
</gene>
<keyword evidence="1 11" id="KW-1003">Cell membrane</keyword>
<feature type="transmembrane region" description="Helical" evidence="11">
    <location>
        <begin position="15"/>
        <end position="39"/>
    </location>
</feature>
<evidence type="ECO:0000313" key="15">
    <source>
        <dbReference type="Proteomes" id="UP000027037"/>
    </source>
</evidence>
<dbReference type="UniPathway" id="UPA00219"/>
<dbReference type="GO" id="GO:0009274">
    <property type="term" value="C:peptidoglycan-based cell wall"/>
    <property type="evidence" value="ECO:0007669"/>
    <property type="project" value="InterPro"/>
</dbReference>
<keyword evidence="4 11" id="KW-0808">Transferase</keyword>
<dbReference type="GO" id="GO:0008955">
    <property type="term" value="F:peptidoglycan glycosyltransferase activity"/>
    <property type="evidence" value="ECO:0007669"/>
    <property type="project" value="UniProtKB-UniRule"/>
</dbReference>
<name>A0A062UJW2_9PROT</name>
<dbReference type="EMBL" id="AWFF01000024">
    <property type="protein sequence ID" value="KCZ56420.1"/>
    <property type="molecule type" value="Genomic_DNA"/>
</dbReference>
<comment type="similarity">
    <text evidence="11">Belongs to the glycosyltransferase 51 family.</text>
</comment>
<proteinExistence type="inferred from homology"/>
<feature type="compositionally biased region" description="Acidic residues" evidence="12">
    <location>
        <begin position="345"/>
        <end position="360"/>
    </location>
</feature>
<dbReference type="eggNOG" id="COG0744">
    <property type="taxonomic scope" value="Bacteria"/>
</dbReference>
<dbReference type="NCBIfam" id="TIGR02070">
    <property type="entry name" value="mono_pep_trsgly"/>
    <property type="match status" value="1"/>
</dbReference>
<dbReference type="GO" id="GO:0008360">
    <property type="term" value="P:regulation of cell shape"/>
    <property type="evidence" value="ECO:0007669"/>
    <property type="project" value="UniProtKB-KW"/>
</dbReference>
<comment type="caution">
    <text evidence="14">The sequence shown here is derived from an EMBL/GenBank/DDBJ whole genome shotgun (WGS) entry which is preliminary data.</text>
</comment>
<feature type="domain" description="Glycosyl transferase family 51" evidence="13">
    <location>
        <begin position="53"/>
        <end position="209"/>
    </location>
</feature>
<keyword evidence="3 11" id="KW-0328">Glycosyltransferase</keyword>
<dbReference type="GO" id="GO:0009252">
    <property type="term" value="P:peptidoglycan biosynthetic process"/>
    <property type="evidence" value="ECO:0007669"/>
    <property type="project" value="UniProtKB-UniRule"/>
</dbReference>
<dbReference type="GO" id="GO:0071555">
    <property type="term" value="P:cell wall organization"/>
    <property type="evidence" value="ECO:0007669"/>
    <property type="project" value="UniProtKB-KW"/>
</dbReference>
<dbReference type="STRING" id="1280946.HY29_09000"/>
<keyword evidence="15" id="KW-1185">Reference proteome</keyword>
<dbReference type="GO" id="GO:0016763">
    <property type="term" value="F:pentosyltransferase activity"/>
    <property type="evidence" value="ECO:0007669"/>
    <property type="project" value="InterPro"/>
</dbReference>
<keyword evidence="7 11" id="KW-0573">Peptidoglycan synthesis</keyword>
<dbReference type="PANTHER" id="PTHR30400">
    <property type="entry name" value="MONOFUNCTIONAL BIOSYNTHETIC PEPTIDOGLYCAN TRANSGLYCOSYLASE"/>
    <property type="match status" value="1"/>
</dbReference>
<evidence type="ECO:0000256" key="12">
    <source>
        <dbReference type="SAM" id="MobiDB-lite"/>
    </source>
</evidence>
<keyword evidence="8 11" id="KW-1133">Transmembrane helix</keyword>
<dbReference type="Proteomes" id="UP000027037">
    <property type="component" value="Unassembled WGS sequence"/>
</dbReference>
<evidence type="ECO:0000313" key="14">
    <source>
        <dbReference type="EMBL" id="KCZ56420.1"/>
    </source>
</evidence>
<dbReference type="AlphaFoldDB" id="A0A062UJW2"/>
<accession>A0A062UJW2</accession>
<evidence type="ECO:0000256" key="7">
    <source>
        <dbReference type="ARBA" id="ARBA00022984"/>
    </source>
</evidence>
<comment type="function">
    <text evidence="11">Peptidoglycan polymerase that catalyzes glycan chain elongation from lipid-linked precursors.</text>
</comment>
<evidence type="ECO:0000259" key="13">
    <source>
        <dbReference type="Pfam" id="PF00912"/>
    </source>
</evidence>
<reference evidence="14 15" key="1">
    <citation type="journal article" date="2014" name="Antonie Van Leeuwenhoek">
        <title>Hyphomonas beringensis sp. nov. and Hyphomonas chukchiensis sp. nov., isolated from surface seawater of the Bering Sea and Chukchi Sea.</title>
        <authorList>
            <person name="Li C."/>
            <person name="Lai Q."/>
            <person name="Li G."/>
            <person name="Dong C."/>
            <person name="Wang J."/>
            <person name="Liao Y."/>
            <person name="Shao Z."/>
        </authorList>
    </citation>
    <scope>NUCLEOTIDE SEQUENCE [LARGE SCALE GENOMIC DNA]</scope>
    <source>
        <strain evidence="14 15">25B14_1</strain>
    </source>
</reference>